<comment type="caution">
    <text evidence="9">The sequence shown here is derived from an EMBL/GenBank/DDBJ whole genome shotgun (WGS) entry which is preliminary data.</text>
</comment>
<dbReference type="PROSITE" id="PS51296">
    <property type="entry name" value="RIESKE"/>
    <property type="match status" value="1"/>
</dbReference>
<dbReference type="InterPro" id="IPR015881">
    <property type="entry name" value="ARHD_Rieske_2Fe_2S"/>
</dbReference>
<dbReference type="AlphaFoldDB" id="A0A0R2TXC4"/>
<dbReference type="PANTHER" id="PTHR43756">
    <property type="entry name" value="CHOLINE MONOOXYGENASE, CHLOROPLASTIC"/>
    <property type="match status" value="1"/>
</dbReference>
<dbReference type="Proteomes" id="UP000051213">
    <property type="component" value="Unassembled WGS sequence"/>
</dbReference>
<dbReference type="EMBL" id="LICA01000421">
    <property type="protein sequence ID" value="KRO91809.1"/>
    <property type="molecule type" value="Genomic_DNA"/>
</dbReference>
<evidence type="ECO:0000256" key="6">
    <source>
        <dbReference type="ARBA" id="ARBA00023014"/>
    </source>
</evidence>
<dbReference type="InterPro" id="IPR015879">
    <property type="entry name" value="Ring_hydroxy_dOase_asu_C_dom"/>
</dbReference>
<organism evidence="9 10">
    <name type="scientific">SAR92 bacterium BACL26 MAG-121220-bin70</name>
    <dbReference type="NCBI Taxonomy" id="1655626"/>
    <lineage>
        <taxon>Bacteria</taxon>
        <taxon>Pseudomonadati</taxon>
        <taxon>Pseudomonadota</taxon>
        <taxon>Gammaproteobacteria</taxon>
        <taxon>Cellvibrionales</taxon>
        <taxon>Porticoccaceae</taxon>
        <taxon>SAR92 clade</taxon>
    </lineage>
</organism>
<gene>
    <name evidence="9" type="ORF">ABS24_06935</name>
</gene>
<dbReference type="GO" id="GO:0051213">
    <property type="term" value="F:dioxygenase activity"/>
    <property type="evidence" value="ECO:0007669"/>
    <property type="project" value="UniProtKB-KW"/>
</dbReference>
<name>A0A0R2TXC4_9GAMM</name>
<evidence type="ECO:0000259" key="8">
    <source>
        <dbReference type="PROSITE" id="PS51296"/>
    </source>
</evidence>
<comment type="cofactor">
    <cofactor evidence="1">
        <name>Fe cation</name>
        <dbReference type="ChEBI" id="CHEBI:24875"/>
    </cofactor>
</comment>
<evidence type="ECO:0000256" key="2">
    <source>
        <dbReference type="ARBA" id="ARBA00022714"/>
    </source>
</evidence>
<feature type="domain" description="Rieske" evidence="8">
    <location>
        <begin position="14"/>
        <end position="121"/>
    </location>
</feature>
<feature type="non-terminal residue" evidence="9">
    <location>
        <position position="1"/>
    </location>
</feature>
<protein>
    <submittedName>
        <fullName evidence="9">Aromatic-ring-hydroxylating dioxygenase</fullName>
    </submittedName>
</protein>
<dbReference type="InterPro" id="IPR036922">
    <property type="entry name" value="Rieske_2Fe-2S_sf"/>
</dbReference>
<evidence type="ECO:0000256" key="5">
    <source>
        <dbReference type="ARBA" id="ARBA00023004"/>
    </source>
</evidence>
<reference evidence="9 10" key="1">
    <citation type="submission" date="2015-10" db="EMBL/GenBank/DDBJ databases">
        <title>Metagenome-Assembled Genomes uncover a global brackish microbiome.</title>
        <authorList>
            <person name="Hugerth L.W."/>
            <person name="Larsson J."/>
            <person name="Alneberg J."/>
            <person name="Lindh M.V."/>
            <person name="Legrand C."/>
            <person name="Pinhassi J."/>
            <person name="Andersson A.F."/>
        </authorList>
    </citation>
    <scope>NUCLEOTIDE SEQUENCE [LARGE SCALE GENOMIC DNA]</scope>
    <source>
        <strain evidence="9">BACL26 MAG-121220-bin70</strain>
    </source>
</reference>
<keyword evidence="9" id="KW-0223">Dioxygenase</keyword>
<dbReference type="InterPro" id="IPR001663">
    <property type="entry name" value="Rng_hydr_dOase-A"/>
</dbReference>
<keyword evidence="5" id="KW-0408">Iron</keyword>
<evidence type="ECO:0000256" key="3">
    <source>
        <dbReference type="ARBA" id="ARBA00022723"/>
    </source>
</evidence>
<dbReference type="PANTHER" id="PTHR43756:SF5">
    <property type="entry name" value="CHOLINE MONOOXYGENASE, CHLOROPLASTIC"/>
    <property type="match status" value="1"/>
</dbReference>
<keyword evidence="3" id="KW-0479">Metal-binding</keyword>
<dbReference type="Gene3D" id="2.102.10.10">
    <property type="entry name" value="Rieske [2Fe-2S] iron-sulphur domain"/>
    <property type="match status" value="1"/>
</dbReference>
<evidence type="ECO:0000256" key="1">
    <source>
        <dbReference type="ARBA" id="ARBA00001962"/>
    </source>
</evidence>
<evidence type="ECO:0000313" key="9">
    <source>
        <dbReference type="EMBL" id="KRO91809.1"/>
    </source>
</evidence>
<keyword evidence="2" id="KW-0001">2Fe-2S</keyword>
<dbReference type="GO" id="GO:0051537">
    <property type="term" value="F:2 iron, 2 sulfur cluster binding"/>
    <property type="evidence" value="ECO:0007669"/>
    <property type="project" value="UniProtKB-KW"/>
</dbReference>
<dbReference type="CDD" id="cd08884">
    <property type="entry name" value="RHO_alpha_C_GbcA-like"/>
    <property type="match status" value="1"/>
</dbReference>
<dbReference type="SUPFAM" id="SSF50022">
    <property type="entry name" value="ISP domain"/>
    <property type="match status" value="1"/>
</dbReference>
<dbReference type="PROSITE" id="PS00570">
    <property type="entry name" value="RING_HYDROXYL_ALPHA"/>
    <property type="match status" value="1"/>
</dbReference>
<keyword evidence="6" id="KW-0411">Iron-sulfur</keyword>
<accession>A0A0R2TXC4</accession>
<dbReference type="CDD" id="cd03469">
    <property type="entry name" value="Rieske_RO_Alpha_N"/>
    <property type="match status" value="1"/>
</dbReference>
<keyword evidence="4" id="KW-0560">Oxidoreductase</keyword>
<dbReference type="Pfam" id="PF00355">
    <property type="entry name" value="Rieske"/>
    <property type="match status" value="1"/>
</dbReference>
<dbReference type="InterPro" id="IPR017941">
    <property type="entry name" value="Rieske_2Fe-2S"/>
</dbReference>
<keyword evidence="7" id="KW-0520">NAD</keyword>
<dbReference type="SUPFAM" id="SSF55961">
    <property type="entry name" value="Bet v1-like"/>
    <property type="match status" value="1"/>
</dbReference>
<evidence type="ECO:0000256" key="7">
    <source>
        <dbReference type="ARBA" id="ARBA00023027"/>
    </source>
</evidence>
<sequence>YQAELENIIFKSWLYAGHISQIAKKGDYFLFDIGEDSIIISRDNKGEVGAMHNICRHRGARVCEEPSGNRKAFICPYHGWAYGNDGKLKSARDMDHRKGFNCKDYSLKAVRFVVFQGMIFINCDPDAPDFAAPLENIRTQLGAYDLENAKVAERKTYRIDANWKLVLENYLECYHCASSHNQYAKLHTLEAPFEKVKPINEAMWARAAEMTGVPGIAEEYYGYYNDAAAFGACSYHSRYALYEGCKTGSKDGQPVAPLMGHMKGFDGGVGDFQMGPLTFMLNYPDHCVLYRFIPRGITKTDMELVWYVNGDAEEGVDYDKDKVVWLWHHTSLEDEYIISRNNEGVNSQFFEPGPYHPEYEDTLMEFIRWYMTAIAGLKS</sequence>
<dbReference type="GO" id="GO:0005506">
    <property type="term" value="F:iron ion binding"/>
    <property type="evidence" value="ECO:0007669"/>
    <property type="project" value="InterPro"/>
</dbReference>
<dbReference type="Gene3D" id="3.90.380.10">
    <property type="entry name" value="Naphthalene 1,2-dioxygenase Alpha Subunit, Chain A, domain 1"/>
    <property type="match status" value="1"/>
</dbReference>
<proteinExistence type="predicted"/>
<evidence type="ECO:0000313" key="10">
    <source>
        <dbReference type="Proteomes" id="UP000051213"/>
    </source>
</evidence>
<dbReference type="PRINTS" id="PR00090">
    <property type="entry name" value="RNGDIOXGNASE"/>
</dbReference>
<evidence type="ECO:0000256" key="4">
    <source>
        <dbReference type="ARBA" id="ARBA00023002"/>
    </source>
</evidence>
<dbReference type="Pfam" id="PF00848">
    <property type="entry name" value="Ring_hydroxyl_A"/>
    <property type="match status" value="1"/>
</dbReference>